<protein>
    <recommendedName>
        <fullName evidence="6">Glycosyltransferase RgtA/B/C/D-like domain-containing protein</fullName>
    </recommendedName>
</protein>
<feature type="transmembrane region" description="Helical" evidence="3">
    <location>
        <begin position="187"/>
        <end position="219"/>
    </location>
</feature>
<feature type="transmembrane region" description="Helical" evidence="3">
    <location>
        <begin position="363"/>
        <end position="383"/>
    </location>
</feature>
<dbReference type="InterPro" id="IPR052724">
    <property type="entry name" value="GT117_domain-containing"/>
</dbReference>
<dbReference type="PROSITE" id="PS50005">
    <property type="entry name" value="TPR"/>
    <property type="match status" value="1"/>
</dbReference>
<dbReference type="SMART" id="SM00028">
    <property type="entry name" value="TPR"/>
    <property type="match status" value="2"/>
</dbReference>
<accession>A0A1F5H7G4</accession>
<feature type="transmembrane region" description="Helical" evidence="3">
    <location>
        <begin position="53"/>
        <end position="72"/>
    </location>
</feature>
<feature type="transmembrane region" description="Helical" evidence="3">
    <location>
        <begin position="7"/>
        <end position="25"/>
    </location>
</feature>
<organism evidence="4 5">
    <name type="scientific">Candidatus Curtissbacteria bacterium RIFCSPLOWO2_01_FULL_42_50</name>
    <dbReference type="NCBI Taxonomy" id="1797730"/>
    <lineage>
        <taxon>Bacteria</taxon>
        <taxon>Candidatus Curtissiibacteriota</taxon>
    </lineage>
</organism>
<proteinExistence type="predicted"/>
<feature type="region of interest" description="Disordered" evidence="2">
    <location>
        <begin position="410"/>
        <end position="442"/>
    </location>
</feature>
<feature type="compositionally biased region" description="Polar residues" evidence="2">
    <location>
        <begin position="417"/>
        <end position="439"/>
    </location>
</feature>
<evidence type="ECO:0000313" key="5">
    <source>
        <dbReference type="Proteomes" id="UP000177039"/>
    </source>
</evidence>
<sequence length="922" mass="104735">MKKAVSLIIPPLFLLMVVLSVYWYTKPPSILWIDSGTMIAASASLGIPNPPGFPFYMMASHLATLLPFANILTRLEAFTILFSLWLLFLVYQIIKLIISKFFILDQSNQLPATKHQFTHRSPEWSRRGEDGLPTLAALFGTITLAFSYQYWSQSQNTEAFIFSYSFVALFAFLLLKIETKRQDEKFVFRILLLIAFLYGAAAGANPTVAAMVPGVLYVMYTKRKALSLPKLFILGFVFLVVLTAVYSYLPLRAKTWPFVNWGNPQTVKLFIDHLHGAGLNINEPGPTGSVNGFTGSPLVFVQSVSYFILNSFIQFTPILWPLILIGAYQIFKRSRQIFIILISVPIFNVIYAGLYLSGNQESWFILSWIFFAIFTAVGFFYLAQKLINSSTSEESEPTSEVSRVISSGWQLRKGPDSAQSTKRNHTRATNIESTSTGGKETTDRTRLKTAALFSLCFLPLLVFFIPLNRSGHYYSSDYAFNLYSPLEKNAILIGTGDFFDSLSHYLHEADIYRNDVTPITANVFYVNRWNRDTIRQTTNISISDKLEQMIQYKSFTEYNEVMNQLIDENIDKHPIYVDHLTLRASALAGTTAGQLRLDDRFKFVPSGLSLKVVRASQNEKPNLALYNFKLRSPLVKKPFYFERNYQGAFKNILNNYVYSYESLADWYAENDQDEQALKYYKIAKDLGENAEVLAHLGEFWAQRGDFNASYQYLEKAERLDVNNVGVHFNLGLAYANLSRNLEAIREFESVKLLTSPNDPIFQEAEKMVKQINVVTLDDPALKDATASWQTVKDEKNNFILKIPPEFNKESGQTSVTISDKNPGNLGLNIEIIGEKLAEGQDIEGYLKKSPLIMLGTLLDLQKINFSGFTAFVQIYGTSSGESSQRFILSKNNWLWQFKVYPGNSVKLSQFNKILSTFEPLRR</sequence>
<gene>
    <name evidence="4" type="ORF">A3B54_05170</name>
</gene>
<evidence type="ECO:0000256" key="2">
    <source>
        <dbReference type="SAM" id="MobiDB-lite"/>
    </source>
</evidence>
<dbReference type="EMBL" id="MFBT01000006">
    <property type="protein sequence ID" value="OGE00018.1"/>
    <property type="molecule type" value="Genomic_DNA"/>
</dbReference>
<comment type="caution">
    <text evidence="4">The sequence shown here is derived from an EMBL/GenBank/DDBJ whole genome shotgun (WGS) entry which is preliminary data.</text>
</comment>
<feature type="transmembrane region" description="Helical" evidence="3">
    <location>
        <begin position="84"/>
        <end position="103"/>
    </location>
</feature>
<keyword evidence="3" id="KW-0472">Membrane</keyword>
<dbReference type="AlphaFoldDB" id="A0A1F5H7G4"/>
<keyword evidence="3" id="KW-1133">Transmembrane helix</keyword>
<dbReference type="PANTHER" id="PTHR16214:SF3">
    <property type="entry name" value="TRANSMEMBRANE PROTEIN 260"/>
    <property type="match status" value="1"/>
</dbReference>
<feature type="transmembrane region" description="Helical" evidence="3">
    <location>
        <begin position="131"/>
        <end position="151"/>
    </location>
</feature>
<feature type="transmembrane region" description="Helical" evidence="3">
    <location>
        <begin position="449"/>
        <end position="467"/>
    </location>
</feature>
<dbReference type="SUPFAM" id="SSF48452">
    <property type="entry name" value="TPR-like"/>
    <property type="match status" value="1"/>
</dbReference>
<feature type="transmembrane region" description="Helical" evidence="3">
    <location>
        <begin position="337"/>
        <end position="357"/>
    </location>
</feature>
<evidence type="ECO:0000256" key="3">
    <source>
        <dbReference type="SAM" id="Phobius"/>
    </source>
</evidence>
<dbReference type="InterPro" id="IPR011990">
    <property type="entry name" value="TPR-like_helical_dom_sf"/>
</dbReference>
<dbReference type="Proteomes" id="UP000177039">
    <property type="component" value="Unassembled WGS sequence"/>
</dbReference>
<dbReference type="InterPro" id="IPR019734">
    <property type="entry name" value="TPR_rpt"/>
</dbReference>
<reference evidence="4 5" key="1">
    <citation type="journal article" date="2016" name="Nat. Commun.">
        <title>Thousands of microbial genomes shed light on interconnected biogeochemical processes in an aquifer system.</title>
        <authorList>
            <person name="Anantharaman K."/>
            <person name="Brown C.T."/>
            <person name="Hug L.A."/>
            <person name="Sharon I."/>
            <person name="Castelle C.J."/>
            <person name="Probst A.J."/>
            <person name="Thomas B.C."/>
            <person name="Singh A."/>
            <person name="Wilkins M.J."/>
            <person name="Karaoz U."/>
            <person name="Brodie E.L."/>
            <person name="Williams K.H."/>
            <person name="Hubbard S.S."/>
            <person name="Banfield J.F."/>
        </authorList>
    </citation>
    <scope>NUCLEOTIDE SEQUENCE [LARGE SCALE GENOMIC DNA]</scope>
</reference>
<feature type="transmembrane region" description="Helical" evidence="3">
    <location>
        <begin position="231"/>
        <end position="249"/>
    </location>
</feature>
<keyword evidence="1" id="KW-0802">TPR repeat</keyword>
<feature type="repeat" description="TPR" evidence="1">
    <location>
        <begin position="690"/>
        <end position="723"/>
    </location>
</feature>
<feature type="transmembrane region" description="Helical" evidence="3">
    <location>
        <begin position="158"/>
        <end position="175"/>
    </location>
</feature>
<evidence type="ECO:0000256" key="1">
    <source>
        <dbReference type="PROSITE-ProRule" id="PRU00339"/>
    </source>
</evidence>
<feature type="transmembrane region" description="Helical" evidence="3">
    <location>
        <begin position="304"/>
        <end position="325"/>
    </location>
</feature>
<dbReference type="Pfam" id="PF11028">
    <property type="entry name" value="TMEM260-like"/>
    <property type="match status" value="1"/>
</dbReference>
<evidence type="ECO:0008006" key="6">
    <source>
        <dbReference type="Google" id="ProtNLM"/>
    </source>
</evidence>
<keyword evidence="3" id="KW-0812">Transmembrane</keyword>
<evidence type="ECO:0000313" key="4">
    <source>
        <dbReference type="EMBL" id="OGE00018.1"/>
    </source>
</evidence>
<dbReference type="InterPro" id="IPR021280">
    <property type="entry name" value="TMEM260-like"/>
</dbReference>
<dbReference type="PANTHER" id="PTHR16214">
    <property type="entry name" value="TRANSMEMBRANE PROTEIN 260"/>
    <property type="match status" value="1"/>
</dbReference>
<dbReference type="Gene3D" id="1.25.40.10">
    <property type="entry name" value="Tetratricopeptide repeat domain"/>
    <property type="match status" value="1"/>
</dbReference>
<name>A0A1F5H7G4_9BACT</name>